<dbReference type="AlphaFoldDB" id="A0AAV4PH01"/>
<evidence type="ECO:0000313" key="3">
    <source>
        <dbReference type="Proteomes" id="UP001054945"/>
    </source>
</evidence>
<name>A0AAV4PH01_CAEEX</name>
<protein>
    <submittedName>
        <fullName evidence="2">Uncharacterized protein</fullName>
    </submittedName>
</protein>
<proteinExistence type="predicted"/>
<feature type="compositionally biased region" description="Polar residues" evidence="1">
    <location>
        <begin position="70"/>
        <end position="86"/>
    </location>
</feature>
<keyword evidence="3" id="KW-1185">Reference proteome</keyword>
<evidence type="ECO:0000256" key="1">
    <source>
        <dbReference type="SAM" id="MobiDB-lite"/>
    </source>
</evidence>
<dbReference type="EMBL" id="BPLR01004463">
    <property type="protein sequence ID" value="GIX94991.1"/>
    <property type="molecule type" value="Genomic_DNA"/>
</dbReference>
<accession>A0AAV4PH01</accession>
<comment type="caution">
    <text evidence="2">The sequence shown here is derived from an EMBL/GenBank/DDBJ whole genome shotgun (WGS) entry which is preliminary data.</text>
</comment>
<organism evidence="2 3">
    <name type="scientific">Caerostris extrusa</name>
    <name type="common">Bark spider</name>
    <name type="synonym">Caerostris bankana</name>
    <dbReference type="NCBI Taxonomy" id="172846"/>
    <lineage>
        <taxon>Eukaryota</taxon>
        <taxon>Metazoa</taxon>
        <taxon>Ecdysozoa</taxon>
        <taxon>Arthropoda</taxon>
        <taxon>Chelicerata</taxon>
        <taxon>Arachnida</taxon>
        <taxon>Araneae</taxon>
        <taxon>Araneomorphae</taxon>
        <taxon>Entelegynae</taxon>
        <taxon>Araneoidea</taxon>
        <taxon>Araneidae</taxon>
        <taxon>Caerostris</taxon>
    </lineage>
</organism>
<reference evidence="2 3" key="1">
    <citation type="submission" date="2021-06" db="EMBL/GenBank/DDBJ databases">
        <title>Caerostris extrusa draft genome.</title>
        <authorList>
            <person name="Kono N."/>
            <person name="Arakawa K."/>
        </authorList>
    </citation>
    <scope>NUCLEOTIDE SEQUENCE [LARGE SCALE GENOMIC DNA]</scope>
</reference>
<evidence type="ECO:0000313" key="2">
    <source>
        <dbReference type="EMBL" id="GIX94991.1"/>
    </source>
</evidence>
<sequence>MGIYMRRIPSHLCHPHPFQESHLPIIVFGHFNGWPSSFITLLEPFAEEDQTYGPMGEQIRGAPPPGVGSFRQSTRSPAAKTTTRSHSAPMGHSGTGAEHVFPPLRFRPTDVNAVLE</sequence>
<gene>
    <name evidence="2" type="ORF">CEXT_442581</name>
</gene>
<feature type="region of interest" description="Disordered" evidence="1">
    <location>
        <begin position="53"/>
        <end position="104"/>
    </location>
</feature>
<dbReference type="Proteomes" id="UP001054945">
    <property type="component" value="Unassembled WGS sequence"/>
</dbReference>